<dbReference type="SUPFAM" id="SSF89360">
    <property type="entry name" value="HesB-like domain"/>
    <property type="match status" value="1"/>
</dbReference>
<evidence type="ECO:0000313" key="1">
    <source>
        <dbReference type="EMBL" id="MUK89232.1"/>
    </source>
</evidence>
<dbReference type="EMBL" id="WOCA01000010">
    <property type="protein sequence ID" value="MUK89232.1"/>
    <property type="molecule type" value="Genomic_DNA"/>
</dbReference>
<accession>A0A6N8FHT6</accession>
<gene>
    <name evidence="1" type="ORF">GMD78_12700</name>
</gene>
<protein>
    <submittedName>
        <fullName evidence="1">Iron-sulfur cluster assembly accessory protein</fullName>
    </submittedName>
</protein>
<dbReference type="Gene3D" id="2.60.300.12">
    <property type="entry name" value="HesB-like domain"/>
    <property type="match status" value="1"/>
</dbReference>
<sequence length="109" mass="12649">MKCKINRNAAKVLKKMLETDEADGKMIRVFVTHIHGDHAHYDIELDTPTENDEVVHTDKDINIILEKGNEYLDGIWIQYFYVPQEEMIITNPKMVIMSSVQCVNGHKTF</sequence>
<dbReference type="InterPro" id="IPR035903">
    <property type="entry name" value="HesB-like_dom_sf"/>
</dbReference>
<dbReference type="Proteomes" id="UP000469125">
    <property type="component" value="Unassembled WGS sequence"/>
</dbReference>
<dbReference type="AlphaFoldDB" id="A0A6N8FHT6"/>
<reference evidence="1 2" key="1">
    <citation type="submission" date="2019-11" db="EMBL/GenBank/DDBJ databases">
        <authorList>
            <person name="Li X."/>
        </authorList>
    </citation>
    <scope>NUCLEOTIDE SEQUENCE [LARGE SCALE GENOMIC DNA]</scope>
    <source>
        <strain evidence="1 2">L9</strain>
    </source>
</reference>
<organism evidence="1 2">
    <name type="scientific">Ornithinibacillus caprae</name>
    <dbReference type="NCBI Taxonomy" id="2678566"/>
    <lineage>
        <taxon>Bacteria</taxon>
        <taxon>Bacillati</taxon>
        <taxon>Bacillota</taxon>
        <taxon>Bacilli</taxon>
        <taxon>Bacillales</taxon>
        <taxon>Bacillaceae</taxon>
        <taxon>Ornithinibacillus</taxon>
    </lineage>
</organism>
<proteinExistence type="predicted"/>
<comment type="caution">
    <text evidence="1">The sequence shown here is derived from an EMBL/GenBank/DDBJ whole genome shotgun (WGS) entry which is preliminary data.</text>
</comment>
<keyword evidence="2" id="KW-1185">Reference proteome</keyword>
<evidence type="ECO:0000313" key="2">
    <source>
        <dbReference type="Proteomes" id="UP000469125"/>
    </source>
</evidence>
<name>A0A6N8FHT6_9BACI</name>
<dbReference type="RefSeq" id="WP_155669212.1">
    <property type="nucleotide sequence ID" value="NZ_WOCA01000010.1"/>
</dbReference>